<protein>
    <submittedName>
        <fullName evidence="2">Helix-turn-helix domain-containing protein</fullName>
    </submittedName>
</protein>
<dbReference type="InterPro" id="IPR036390">
    <property type="entry name" value="WH_DNA-bd_sf"/>
</dbReference>
<organism evidence="2 3">
    <name type="scientific">Alcaligenes endophyticus</name>
    <dbReference type="NCBI Taxonomy" id="1929088"/>
    <lineage>
        <taxon>Bacteria</taxon>
        <taxon>Pseudomonadati</taxon>
        <taxon>Pseudomonadota</taxon>
        <taxon>Betaproteobacteria</taxon>
        <taxon>Burkholderiales</taxon>
        <taxon>Alcaligenaceae</taxon>
        <taxon>Alcaligenes</taxon>
    </lineage>
</organism>
<dbReference type="RefSeq" id="WP_266124440.1">
    <property type="nucleotide sequence ID" value="NZ_JAJHNU010000001.1"/>
</dbReference>
<name>A0ABT8EHF8_9BURK</name>
<keyword evidence="3" id="KW-1185">Reference proteome</keyword>
<dbReference type="Gene3D" id="1.10.10.10">
    <property type="entry name" value="Winged helix-like DNA-binding domain superfamily/Winged helix DNA-binding domain"/>
    <property type="match status" value="1"/>
</dbReference>
<evidence type="ECO:0000259" key="1">
    <source>
        <dbReference type="PROSITE" id="PS51077"/>
    </source>
</evidence>
<feature type="domain" description="HTH iclR-type" evidence="1">
    <location>
        <begin position="4"/>
        <end position="63"/>
    </location>
</feature>
<sequence>MKHNRSIQRCLLLMEQFRGNPYPTVADLARLTDLSRATVMRFLITLEEEGYVARDENRWSLTSKTLELGFAALESLGITEVVQTIVQALADEVLGTANIGEHHPEGVLIIARALAPAQRRRLHVANLRVGSILPSNSALYQALKMSPGTQHASQIYPPVHQISFAVRIPNNSPRVLSLAISTNQDELDTQEKQEQQIAILHEQAVRIGQIIDMGPI</sequence>
<dbReference type="InterPro" id="IPR005471">
    <property type="entry name" value="Tscrpt_reg_IclR_N"/>
</dbReference>
<dbReference type="PANTHER" id="PTHR30136">
    <property type="entry name" value="HELIX-TURN-HELIX TRANSCRIPTIONAL REGULATOR, ICLR FAMILY"/>
    <property type="match status" value="1"/>
</dbReference>
<dbReference type="EMBL" id="JAJHNU010000001">
    <property type="protein sequence ID" value="MDN4120726.1"/>
    <property type="molecule type" value="Genomic_DNA"/>
</dbReference>
<dbReference type="SMART" id="SM00346">
    <property type="entry name" value="HTH_ICLR"/>
    <property type="match status" value="1"/>
</dbReference>
<dbReference type="PANTHER" id="PTHR30136:SF34">
    <property type="entry name" value="TRANSCRIPTIONAL REGULATOR"/>
    <property type="match status" value="1"/>
</dbReference>
<dbReference type="SUPFAM" id="SSF46785">
    <property type="entry name" value="Winged helix' DNA-binding domain"/>
    <property type="match status" value="1"/>
</dbReference>
<dbReference type="Pfam" id="PF09339">
    <property type="entry name" value="HTH_IclR"/>
    <property type="match status" value="1"/>
</dbReference>
<dbReference type="PROSITE" id="PS51077">
    <property type="entry name" value="HTH_ICLR"/>
    <property type="match status" value="1"/>
</dbReference>
<gene>
    <name evidence="2" type="ORF">LMS43_05445</name>
</gene>
<dbReference type="SUPFAM" id="SSF55781">
    <property type="entry name" value="GAF domain-like"/>
    <property type="match status" value="1"/>
</dbReference>
<comment type="caution">
    <text evidence="2">The sequence shown here is derived from an EMBL/GenBank/DDBJ whole genome shotgun (WGS) entry which is preliminary data.</text>
</comment>
<dbReference type="InterPro" id="IPR036388">
    <property type="entry name" value="WH-like_DNA-bd_sf"/>
</dbReference>
<dbReference type="Proteomes" id="UP001168613">
    <property type="component" value="Unassembled WGS sequence"/>
</dbReference>
<evidence type="ECO:0000313" key="3">
    <source>
        <dbReference type="Proteomes" id="UP001168613"/>
    </source>
</evidence>
<proteinExistence type="predicted"/>
<dbReference type="InterPro" id="IPR050707">
    <property type="entry name" value="HTH_MetabolicPath_Reg"/>
</dbReference>
<accession>A0ABT8EHF8</accession>
<reference evidence="2" key="1">
    <citation type="submission" date="2021-11" db="EMBL/GenBank/DDBJ databases">
        <title>Draft genome sequence of Alcaligenes endophyticus type strain CCUG 75668T.</title>
        <authorList>
            <person name="Salva-Serra F."/>
            <person name="Duran R.E."/>
            <person name="Seeger M."/>
            <person name="Moore E.R.B."/>
            <person name="Jaen-Luchoro D."/>
        </authorList>
    </citation>
    <scope>NUCLEOTIDE SEQUENCE</scope>
    <source>
        <strain evidence="2">CCUG 75668</strain>
    </source>
</reference>
<evidence type="ECO:0000313" key="2">
    <source>
        <dbReference type="EMBL" id="MDN4120726.1"/>
    </source>
</evidence>